<dbReference type="InterPro" id="IPR051169">
    <property type="entry name" value="NADH-Q_oxidoreductase"/>
</dbReference>
<dbReference type="GO" id="GO:0003955">
    <property type="term" value="F:NAD(P)H dehydrogenase (quinone) activity"/>
    <property type="evidence" value="ECO:0007669"/>
    <property type="project" value="TreeGrafter"/>
</dbReference>
<dbReference type="GO" id="GO:0019646">
    <property type="term" value="P:aerobic electron transport chain"/>
    <property type="evidence" value="ECO:0007669"/>
    <property type="project" value="TreeGrafter"/>
</dbReference>
<comment type="similarity">
    <text evidence="2">Belongs to the NADH dehydrogenase family.</text>
</comment>
<dbReference type="AlphaFoldDB" id="A0A2X3B4B9"/>
<dbReference type="PANTHER" id="PTHR42913:SF3">
    <property type="entry name" value="64 KDA MITOCHONDRIAL NADH DEHYDROGENASE (EUROFUNG)"/>
    <property type="match status" value="1"/>
</dbReference>
<dbReference type="Proteomes" id="UP000250166">
    <property type="component" value="Unassembled WGS sequence"/>
</dbReference>
<dbReference type="Pfam" id="PF07992">
    <property type="entry name" value="Pyr_redox_2"/>
    <property type="match status" value="1"/>
</dbReference>
<keyword evidence="4" id="KW-0274">FAD</keyword>
<dbReference type="SUPFAM" id="SSF51905">
    <property type="entry name" value="FAD/NAD(P)-binding domain"/>
    <property type="match status" value="2"/>
</dbReference>
<protein>
    <submittedName>
        <fullName evidence="7">Pyridine nucleotide-disulphide oxidoreductase</fullName>
        <ecNumber evidence="7">1.6.99.-</ecNumber>
    </submittedName>
</protein>
<evidence type="ECO:0000313" key="8">
    <source>
        <dbReference type="Proteomes" id="UP000250166"/>
    </source>
</evidence>
<accession>A0A2X3B4B9</accession>
<gene>
    <name evidence="7" type="ORF">NCTC13102_01107</name>
</gene>
<reference evidence="7 8" key="1">
    <citation type="submission" date="2018-06" db="EMBL/GenBank/DDBJ databases">
        <authorList>
            <consortium name="Pathogen Informatics"/>
            <person name="Doyle S."/>
        </authorList>
    </citation>
    <scope>NUCLEOTIDE SEQUENCE [LARGE SCALE GENOMIC DNA]</scope>
    <source>
        <strain evidence="7 8">NCTC13102</strain>
    </source>
</reference>
<dbReference type="InterPro" id="IPR023753">
    <property type="entry name" value="FAD/NAD-binding_dom"/>
</dbReference>
<dbReference type="EC" id="1.6.99.-" evidence="7"/>
<comment type="cofactor">
    <cofactor evidence="1">
        <name>FAD</name>
        <dbReference type="ChEBI" id="CHEBI:57692"/>
    </cofactor>
</comment>
<dbReference type="Gene3D" id="3.50.50.100">
    <property type="match status" value="1"/>
</dbReference>
<dbReference type="PANTHER" id="PTHR42913">
    <property type="entry name" value="APOPTOSIS-INDUCING FACTOR 1"/>
    <property type="match status" value="1"/>
</dbReference>
<evidence type="ECO:0000256" key="1">
    <source>
        <dbReference type="ARBA" id="ARBA00001974"/>
    </source>
</evidence>
<evidence type="ECO:0000256" key="3">
    <source>
        <dbReference type="ARBA" id="ARBA00022630"/>
    </source>
</evidence>
<dbReference type="EMBL" id="UAWL01000006">
    <property type="protein sequence ID" value="SQB98642.1"/>
    <property type="molecule type" value="Genomic_DNA"/>
</dbReference>
<dbReference type="RefSeq" id="WP_023949426.1">
    <property type="nucleotide sequence ID" value="NZ_JAERIV010000004.1"/>
</dbReference>
<proteinExistence type="inferred from homology"/>
<feature type="domain" description="FAD/NAD(P)-binding" evidence="6">
    <location>
        <begin position="3"/>
        <end position="318"/>
    </location>
</feature>
<keyword evidence="5 7" id="KW-0560">Oxidoreductase</keyword>
<evidence type="ECO:0000259" key="6">
    <source>
        <dbReference type="Pfam" id="PF07992"/>
    </source>
</evidence>
<sequence length="392" mass="43472">MKRVLLLGAGYANISLLKSLPLMQDTTITLISNNPYHYMSVLLHEVASGERGENVLFGLSGMFDEYINIIQDEILEIQHDKVIGKKNAYEYDILVIGLGFSSDTFGIPGIKEFTLSLVNYKEALVIYETLKQNLAAYKQTKDKSKLQIAVCGGGFSGSELSASLAQELPKMCAKEGIDPTLVKIYCIEAMPEILPMFPEPLSKAGRAYLSKLGVEVLSGSKILECKKGEVIIQNNQGTQSIFAETIIWTAGVKGNEVIEKSSFFESKRSRLEVDGFLNPINQKTPMDHIFVAGDCAAVLDKATQRFFPPTAQIALKQGEYLAKSLSAKLNDEPFSEEFHFESKGTFCSLGKYYGIGMTSNKTFKGKIAIWIKRFIELRWSYKISGLGGILRF</sequence>
<evidence type="ECO:0000256" key="5">
    <source>
        <dbReference type="ARBA" id="ARBA00023002"/>
    </source>
</evidence>
<organism evidence="7 8">
    <name type="scientific">Helicobacter fennelliae</name>
    <dbReference type="NCBI Taxonomy" id="215"/>
    <lineage>
        <taxon>Bacteria</taxon>
        <taxon>Pseudomonadati</taxon>
        <taxon>Campylobacterota</taxon>
        <taxon>Epsilonproteobacteria</taxon>
        <taxon>Campylobacterales</taxon>
        <taxon>Helicobacteraceae</taxon>
        <taxon>Helicobacter</taxon>
    </lineage>
</organism>
<keyword evidence="3" id="KW-0285">Flavoprotein</keyword>
<evidence type="ECO:0000313" key="7">
    <source>
        <dbReference type="EMBL" id="SQB98642.1"/>
    </source>
</evidence>
<evidence type="ECO:0000256" key="2">
    <source>
        <dbReference type="ARBA" id="ARBA00005272"/>
    </source>
</evidence>
<name>A0A2X3B4B9_9HELI</name>
<evidence type="ECO:0000256" key="4">
    <source>
        <dbReference type="ARBA" id="ARBA00022827"/>
    </source>
</evidence>
<dbReference type="InterPro" id="IPR036188">
    <property type="entry name" value="FAD/NAD-bd_sf"/>
</dbReference>